<dbReference type="InterPro" id="IPR033712">
    <property type="entry name" value="Pumilio_RNA-bd"/>
</dbReference>
<dbReference type="eggNOG" id="KOG2049">
    <property type="taxonomic scope" value="Eukaryota"/>
</dbReference>
<feature type="repeat" description="Pumilio" evidence="2">
    <location>
        <begin position="350"/>
        <end position="385"/>
    </location>
</feature>
<accession>W1QC76</accession>
<dbReference type="KEGG" id="opa:HPODL_04267"/>
<dbReference type="SMART" id="SM00025">
    <property type="entry name" value="Pumilio"/>
    <property type="match status" value="8"/>
</dbReference>
<dbReference type="InterPro" id="IPR011989">
    <property type="entry name" value="ARM-like"/>
</dbReference>
<dbReference type="InterPro" id="IPR033133">
    <property type="entry name" value="PUM-HD"/>
</dbReference>
<dbReference type="InterPro" id="IPR016024">
    <property type="entry name" value="ARM-type_fold"/>
</dbReference>
<dbReference type="OMA" id="MENWRAR"/>
<dbReference type="GO" id="GO:0010629">
    <property type="term" value="P:negative regulation of gene expression"/>
    <property type="evidence" value="ECO:0007669"/>
    <property type="project" value="UniProtKB-ARBA"/>
</dbReference>
<name>W1QC76_OGAPD</name>
<dbReference type="SUPFAM" id="SSF48371">
    <property type="entry name" value="ARM repeat"/>
    <property type="match status" value="1"/>
</dbReference>
<dbReference type="RefSeq" id="XP_013934534.1">
    <property type="nucleotide sequence ID" value="XM_014079059.1"/>
</dbReference>
<dbReference type="PANTHER" id="PTHR12537:SF13">
    <property type="entry name" value="PUMILIO HOMOLOGY DOMAIN FAMILY MEMBER 4"/>
    <property type="match status" value="1"/>
</dbReference>
<dbReference type="Pfam" id="PF00806">
    <property type="entry name" value="PUF"/>
    <property type="match status" value="8"/>
</dbReference>
<dbReference type="GO" id="GO:0005737">
    <property type="term" value="C:cytoplasm"/>
    <property type="evidence" value="ECO:0007669"/>
    <property type="project" value="TreeGrafter"/>
</dbReference>
<dbReference type="OrthoDB" id="668540at2759"/>
<evidence type="ECO:0000313" key="4">
    <source>
        <dbReference type="EMBL" id="ESW98651.1"/>
    </source>
</evidence>
<reference evidence="4 5" key="1">
    <citation type="journal article" date="2013" name="BMC Genomics">
        <title>Genome sequence and analysis of methylotrophic yeast Hansenula polymorpha DL1.</title>
        <authorList>
            <person name="Ravin N.V."/>
            <person name="Eldarov M.A."/>
            <person name="Kadnikov V.V."/>
            <person name="Beletsky A.V."/>
            <person name="Schneider J."/>
            <person name="Mardanova E.S."/>
            <person name="Smekalova E.M."/>
            <person name="Zvereva M.I."/>
            <person name="Dontsova O.A."/>
            <person name="Mardanov A.V."/>
            <person name="Skryabin K.G."/>
        </authorList>
    </citation>
    <scope>NUCLEOTIDE SEQUENCE [LARGE SCALE GENOMIC DNA]</scope>
    <source>
        <strain evidence="5">ATCC 26012 / BCRC 20466 / JCM 22074 / NRRL Y-7560 / DL-1</strain>
    </source>
</reference>
<dbReference type="GeneID" id="25773695"/>
<dbReference type="Proteomes" id="UP000008673">
    <property type="component" value="Unassembled WGS sequence"/>
</dbReference>
<feature type="repeat" description="Pumilio" evidence="2">
    <location>
        <begin position="494"/>
        <end position="532"/>
    </location>
</feature>
<dbReference type="InterPro" id="IPR001313">
    <property type="entry name" value="Pumilio_RNA-bd_rpt"/>
</dbReference>
<dbReference type="FunFam" id="1.25.10.10:FF:000237">
    <property type="entry name" value="Pumilio homolog 9"/>
    <property type="match status" value="1"/>
</dbReference>
<feature type="repeat" description="Pumilio" evidence="2">
    <location>
        <begin position="238"/>
        <end position="276"/>
    </location>
</feature>
<dbReference type="AlphaFoldDB" id="W1QC76"/>
<dbReference type="GO" id="GO:0003729">
    <property type="term" value="F:mRNA binding"/>
    <property type="evidence" value="ECO:0007669"/>
    <property type="project" value="TreeGrafter"/>
</dbReference>
<dbReference type="EMBL" id="AEOI02000008">
    <property type="protein sequence ID" value="ESW98651.1"/>
    <property type="molecule type" value="Genomic_DNA"/>
</dbReference>
<dbReference type="PANTHER" id="PTHR12537">
    <property type="entry name" value="RNA BINDING PROTEIN PUMILIO-RELATED"/>
    <property type="match status" value="1"/>
</dbReference>
<dbReference type="PROSITE" id="PS50302">
    <property type="entry name" value="PUM"/>
    <property type="match status" value="5"/>
</dbReference>
<gene>
    <name evidence="4" type="ORF">HPODL_04267</name>
</gene>
<dbReference type="STRING" id="871575.W1QC76"/>
<dbReference type="Gene3D" id="1.25.10.10">
    <property type="entry name" value="Leucine-rich Repeat Variant"/>
    <property type="match status" value="1"/>
</dbReference>
<keyword evidence="5" id="KW-1185">Reference proteome</keyword>
<comment type="caution">
    <text evidence="4">The sequence shown here is derived from an EMBL/GenBank/DDBJ whole genome shotgun (WGS) entry which is preliminary data.</text>
</comment>
<evidence type="ECO:0000256" key="1">
    <source>
        <dbReference type="ARBA" id="ARBA00022737"/>
    </source>
</evidence>
<sequence>MQFDYDKSTAPREKTSTFSLSEFSKNIKDVSQMPRLSPGLMSTPTAQVFMSPEGADNYTHYTHHHHNSLSSLNSSILNPTPGSLTHGVGGSSTTISDIYIGAANATAEPLTPPDYFTQQPGAMDSQSRKSSFSNTIWNQPPNFKLYSPWGSSSTNALGAAYNIPELDSLGLPATIDPNHVPAPDEPVQQHKLTRNRFMSLQGPISVPSFEKQFQNLTISPPQAAPQQSSRKSVSSYPTVLDDSTDILALSKDQFGCRFLQKKIDEDFGKNYPLIFKEVHQHSIELMMDPFGNYLIQKIILNASAEELKLILTNIAPLIHTICRNQHGTRACQKLIDCLSTTGHYRLLQNCLTPHVVNLIQDLNGNHVVQKCIAKFQNDDLQFIIDSICNNIVKISTHKHGCCVLQKLLNRCNHQQVLQLGSEIVANSYQLMQDQFGNYVVQFLISLDIPSLNSELVKIMVPFINDLSTQKFSSNVVEKCLKIKFDQGFNPLVDALLQPQVLGVLVKDQFGNYVVQTAMDNSSPDNKLRFALAIKPMLPMVRHASFGKRIHNKVMGILNDADKNLEGTSQLLPPIDLQRVRPSDAERFL</sequence>
<protein>
    <submittedName>
        <fullName evidence="4">Pumilio domain-containing protein C6G9.14</fullName>
    </submittedName>
</protein>
<evidence type="ECO:0000313" key="5">
    <source>
        <dbReference type="Proteomes" id="UP000008673"/>
    </source>
</evidence>
<organism evidence="4 5">
    <name type="scientific">Ogataea parapolymorpha (strain ATCC 26012 / BCRC 20466 / JCM 22074 / NRRL Y-7560 / DL-1)</name>
    <name type="common">Yeast</name>
    <name type="synonym">Hansenula polymorpha</name>
    <dbReference type="NCBI Taxonomy" id="871575"/>
    <lineage>
        <taxon>Eukaryota</taxon>
        <taxon>Fungi</taxon>
        <taxon>Dikarya</taxon>
        <taxon>Ascomycota</taxon>
        <taxon>Saccharomycotina</taxon>
        <taxon>Pichiomycetes</taxon>
        <taxon>Pichiales</taxon>
        <taxon>Pichiaceae</taxon>
        <taxon>Ogataea</taxon>
    </lineage>
</organism>
<evidence type="ECO:0000259" key="3">
    <source>
        <dbReference type="PROSITE" id="PS50303"/>
    </source>
</evidence>
<dbReference type="PROSITE" id="PS50303">
    <property type="entry name" value="PUM_HD"/>
    <property type="match status" value="1"/>
</dbReference>
<dbReference type="CDD" id="cd07920">
    <property type="entry name" value="Pumilio"/>
    <property type="match status" value="1"/>
</dbReference>
<keyword evidence="1" id="KW-0677">Repeat</keyword>
<dbReference type="GO" id="GO:0010608">
    <property type="term" value="P:post-transcriptional regulation of gene expression"/>
    <property type="evidence" value="ECO:0007669"/>
    <property type="project" value="TreeGrafter"/>
</dbReference>
<feature type="repeat" description="Pumilio" evidence="2">
    <location>
        <begin position="386"/>
        <end position="425"/>
    </location>
</feature>
<feature type="repeat" description="Pumilio" evidence="2">
    <location>
        <begin position="277"/>
        <end position="312"/>
    </location>
</feature>
<proteinExistence type="predicted"/>
<dbReference type="HOGENOM" id="CLU_463883_0_0_1"/>
<feature type="domain" description="PUM-HD" evidence="3">
    <location>
        <begin position="213"/>
        <end position="557"/>
    </location>
</feature>
<evidence type="ECO:0000256" key="2">
    <source>
        <dbReference type="PROSITE-ProRule" id="PRU00317"/>
    </source>
</evidence>